<dbReference type="RefSeq" id="WP_145201283.1">
    <property type="nucleotide sequence ID" value="NZ_CP036267.1"/>
</dbReference>
<organism evidence="1 2">
    <name type="scientific">Thalassoglobus polymorphus</name>
    <dbReference type="NCBI Taxonomy" id="2527994"/>
    <lineage>
        <taxon>Bacteria</taxon>
        <taxon>Pseudomonadati</taxon>
        <taxon>Planctomycetota</taxon>
        <taxon>Planctomycetia</taxon>
        <taxon>Planctomycetales</taxon>
        <taxon>Planctomycetaceae</taxon>
        <taxon>Thalassoglobus</taxon>
    </lineage>
</organism>
<dbReference type="KEGG" id="tpol:Mal48_32780"/>
<dbReference type="AlphaFoldDB" id="A0A517QQW4"/>
<gene>
    <name evidence="1" type="ORF">Mal48_32780</name>
</gene>
<evidence type="ECO:0000313" key="2">
    <source>
        <dbReference type="Proteomes" id="UP000315724"/>
    </source>
</evidence>
<reference evidence="1 2" key="1">
    <citation type="submission" date="2019-02" db="EMBL/GenBank/DDBJ databases">
        <title>Deep-cultivation of Planctomycetes and their phenomic and genomic characterization uncovers novel biology.</title>
        <authorList>
            <person name="Wiegand S."/>
            <person name="Jogler M."/>
            <person name="Boedeker C."/>
            <person name="Pinto D."/>
            <person name="Vollmers J."/>
            <person name="Rivas-Marin E."/>
            <person name="Kohn T."/>
            <person name="Peeters S.H."/>
            <person name="Heuer A."/>
            <person name="Rast P."/>
            <person name="Oberbeckmann S."/>
            <person name="Bunk B."/>
            <person name="Jeske O."/>
            <person name="Meyerdierks A."/>
            <person name="Storesund J.E."/>
            <person name="Kallscheuer N."/>
            <person name="Luecker S."/>
            <person name="Lage O.M."/>
            <person name="Pohl T."/>
            <person name="Merkel B.J."/>
            <person name="Hornburger P."/>
            <person name="Mueller R.-W."/>
            <person name="Bruemmer F."/>
            <person name="Labrenz M."/>
            <person name="Spormann A.M."/>
            <person name="Op den Camp H."/>
            <person name="Overmann J."/>
            <person name="Amann R."/>
            <person name="Jetten M.S.M."/>
            <person name="Mascher T."/>
            <person name="Medema M.H."/>
            <person name="Devos D.P."/>
            <person name="Kaster A.-K."/>
            <person name="Ovreas L."/>
            <person name="Rohde M."/>
            <person name="Galperin M.Y."/>
            <person name="Jogler C."/>
        </authorList>
    </citation>
    <scope>NUCLEOTIDE SEQUENCE [LARGE SCALE GENOMIC DNA]</scope>
    <source>
        <strain evidence="1 2">Mal48</strain>
    </source>
</reference>
<accession>A0A517QQW4</accession>
<sequence>MRRPDDTDPSQDDQRRTELASIFAAAILRLRRRIALAGSEVPDEAETCLEVPAETVLSGHHG</sequence>
<dbReference type="Proteomes" id="UP000315724">
    <property type="component" value="Chromosome"/>
</dbReference>
<name>A0A517QQW4_9PLAN</name>
<keyword evidence="2" id="KW-1185">Reference proteome</keyword>
<evidence type="ECO:0000313" key="1">
    <source>
        <dbReference type="EMBL" id="QDT34021.1"/>
    </source>
</evidence>
<protein>
    <submittedName>
        <fullName evidence="1">Uncharacterized protein</fullName>
    </submittedName>
</protein>
<proteinExistence type="predicted"/>
<dbReference type="EMBL" id="CP036267">
    <property type="protein sequence ID" value="QDT34021.1"/>
    <property type="molecule type" value="Genomic_DNA"/>
</dbReference>